<name>H8KU11_SOLCM</name>
<dbReference type="SUPFAM" id="SSF55729">
    <property type="entry name" value="Acyl-CoA N-acyltransferases (Nat)"/>
    <property type="match status" value="1"/>
</dbReference>
<dbReference type="Proteomes" id="UP000007590">
    <property type="component" value="Chromosome"/>
</dbReference>
<gene>
    <name evidence="1" type="ordered locus">Solca_1931</name>
</gene>
<protein>
    <submittedName>
        <fullName evidence="1">Uncharacterized protein</fullName>
    </submittedName>
</protein>
<dbReference type="HOGENOM" id="CLU_085008_0_0_10"/>
<dbReference type="STRING" id="929556.Solca_1931"/>
<sequence>MPAIDSFFQWFQTSFSSFKSVFTEYAFGKLILFDEKKLGFLFVEIDSFSTSTNNLNDLITLVDNYRLNGIQTVCIWEDVWQLKQELVKGRINTLIGVSKRIHGRATKVRKITKPELESFLLENHLQNPTQAKFKYGLFHQEKLVAVCSFSAGTPMPKRGVNYKSYELIRFASLSGYTVVGGLSKLLKHFINEVKPSDIMTYADRDWSIGKSYEKLGFKFETITEPQFFWLSKGSWVRYYPNRIPEEIMAEKEADVTEEAYLLSNGFVKVYNTGNIKYRLLVDDGK</sequence>
<evidence type="ECO:0000313" key="1">
    <source>
        <dbReference type="EMBL" id="AFD06991.1"/>
    </source>
</evidence>
<dbReference type="InterPro" id="IPR016181">
    <property type="entry name" value="Acyl_CoA_acyltransferase"/>
</dbReference>
<evidence type="ECO:0000313" key="2">
    <source>
        <dbReference type="Proteomes" id="UP000007590"/>
    </source>
</evidence>
<reference evidence="1" key="1">
    <citation type="submission" date="2012-02" db="EMBL/GenBank/DDBJ databases">
        <title>The complete genome of Solitalea canadensis DSM 3403.</title>
        <authorList>
            <consortium name="US DOE Joint Genome Institute (JGI-PGF)"/>
            <person name="Lucas S."/>
            <person name="Copeland A."/>
            <person name="Lapidus A."/>
            <person name="Glavina del Rio T."/>
            <person name="Dalin E."/>
            <person name="Tice H."/>
            <person name="Bruce D."/>
            <person name="Goodwin L."/>
            <person name="Pitluck S."/>
            <person name="Peters L."/>
            <person name="Ovchinnikova G."/>
            <person name="Lu M."/>
            <person name="Kyrpides N."/>
            <person name="Mavromatis K."/>
            <person name="Ivanova N."/>
            <person name="Brettin T."/>
            <person name="Detter J.C."/>
            <person name="Han C."/>
            <person name="Larimer F."/>
            <person name="Land M."/>
            <person name="Hauser L."/>
            <person name="Markowitz V."/>
            <person name="Cheng J.-F."/>
            <person name="Hugenholtz P."/>
            <person name="Woyke T."/>
            <person name="Wu D."/>
            <person name="Spring S."/>
            <person name="Schroeder M."/>
            <person name="Kopitz M."/>
            <person name="Brambilla E."/>
            <person name="Klenk H.-P."/>
            <person name="Eisen J.A."/>
        </authorList>
    </citation>
    <scope>NUCLEOTIDE SEQUENCE</scope>
    <source>
        <strain evidence="1">DSM 3403</strain>
    </source>
</reference>
<dbReference type="RefSeq" id="WP_014680218.1">
    <property type="nucleotide sequence ID" value="NC_017770.1"/>
</dbReference>
<proteinExistence type="predicted"/>
<dbReference type="EMBL" id="CP003349">
    <property type="protein sequence ID" value="AFD06991.1"/>
    <property type="molecule type" value="Genomic_DNA"/>
</dbReference>
<dbReference type="AlphaFoldDB" id="H8KU11"/>
<accession>H8KU11</accession>
<dbReference type="OrthoDB" id="943693at2"/>
<keyword evidence="2" id="KW-1185">Reference proteome</keyword>
<dbReference type="eggNOG" id="ENOG502ZC8J">
    <property type="taxonomic scope" value="Bacteria"/>
</dbReference>
<organism evidence="1 2">
    <name type="scientific">Solitalea canadensis (strain ATCC 29591 / DSM 3403 / JCM 21819 / LMG 8368 / NBRC 15130 / NCIMB 12057 / USAM 9D)</name>
    <name type="common">Flexibacter canadensis</name>
    <dbReference type="NCBI Taxonomy" id="929556"/>
    <lineage>
        <taxon>Bacteria</taxon>
        <taxon>Pseudomonadati</taxon>
        <taxon>Bacteroidota</taxon>
        <taxon>Sphingobacteriia</taxon>
        <taxon>Sphingobacteriales</taxon>
        <taxon>Sphingobacteriaceae</taxon>
        <taxon>Solitalea</taxon>
    </lineage>
</organism>
<dbReference type="KEGG" id="scn:Solca_1931"/>